<dbReference type="EMBL" id="CAADGH010000014">
    <property type="protein sequence ID" value="VFK75061.1"/>
    <property type="molecule type" value="Genomic_DNA"/>
</dbReference>
<evidence type="ECO:0000313" key="1">
    <source>
        <dbReference type="EMBL" id="VFK30112.1"/>
    </source>
</evidence>
<organism evidence="1">
    <name type="scientific">Candidatus Kentrum sp. MB</name>
    <dbReference type="NCBI Taxonomy" id="2138164"/>
    <lineage>
        <taxon>Bacteria</taxon>
        <taxon>Pseudomonadati</taxon>
        <taxon>Pseudomonadota</taxon>
        <taxon>Gammaproteobacteria</taxon>
        <taxon>Candidatus Kentrum</taxon>
    </lineage>
</organism>
<dbReference type="EMBL" id="CAADFQ010000013">
    <property type="protein sequence ID" value="VFK30112.1"/>
    <property type="molecule type" value="Genomic_DNA"/>
</dbReference>
<name>A0A450XLD4_9GAMM</name>
<dbReference type="AlphaFoldDB" id="A0A450XLD4"/>
<accession>A0A450XLD4</accession>
<protein>
    <submittedName>
        <fullName evidence="1">Uncharacterized protein</fullName>
    </submittedName>
</protein>
<reference evidence="1" key="1">
    <citation type="submission" date="2019-02" db="EMBL/GenBank/DDBJ databases">
        <authorList>
            <person name="Gruber-Vodicka R. H."/>
            <person name="Seah K. B. B."/>
        </authorList>
    </citation>
    <scope>NUCLEOTIDE SEQUENCE</scope>
    <source>
        <strain evidence="2">BECK_BZ198</strain>
        <strain evidence="1">BECK_BZ199</strain>
    </source>
</reference>
<gene>
    <name evidence="2" type="ORF">BECKMB1821H_GA0114242_101457</name>
    <name evidence="1" type="ORF">BECKMB1821I_GA0114274_101357</name>
</gene>
<proteinExistence type="predicted"/>
<evidence type="ECO:0000313" key="2">
    <source>
        <dbReference type="EMBL" id="VFK75061.1"/>
    </source>
</evidence>
<sequence length="88" mass="9688">MCVCQKATLIDITLGIKVSTLAMFMPVFKISNILVAVRQLKSARAVHRAIFPSATINDTRAVVICPFSMGFVPYITTIFGNHDDTIQD</sequence>